<reference evidence="2 3" key="1">
    <citation type="submission" date="2019-05" db="EMBL/GenBank/DDBJ databases">
        <title>Another draft genome of Portunus trituberculatus and its Hox gene families provides insights of decapod evolution.</title>
        <authorList>
            <person name="Jeong J.-H."/>
            <person name="Song I."/>
            <person name="Kim S."/>
            <person name="Choi T."/>
            <person name="Kim D."/>
            <person name="Ryu S."/>
            <person name="Kim W."/>
        </authorList>
    </citation>
    <scope>NUCLEOTIDE SEQUENCE [LARGE SCALE GENOMIC DNA]</scope>
    <source>
        <tissue evidence="2">Muscle</tissue>
    </source>
</reference>
<feature type="region of interest" description="Disordered" evidence="1">
    <location>
        <begin position="1"/>
        <end position="21"/>
    </location>
</feature>
<evidence type="ECO:0000313" key="2">
    <source>
        <dbReference type="EMBL" id="MPC73558.1"/>
    </source>
</evidence>
<proteinExistence type="predicted"/>
<evidence type="ECO:0000256" key="1">
    <source>
        <dbReference type="SAM" id="MobiDB-lite"/>
    </source>
</evidence>
<gene>
    <name evidence="2" type="ORF">E2C01_067892</name>
</gene>
<evidence type="ECO:0000313" key="3">
    <source>
        <dbReference type="Proteomes" id="UP000324222"/>
    </source>
</evidence>
<comment type="caution">
    <text evidence="2">The sequence shown here is derived from an EMBL/GenBank/DDBJ whole genome shotgun (WGS) entry which is preliminary data.</text>
</comment>
<dbReference type="AlphaFoldDB" id="A0A5B7HY11"/>
<organism evidence="2 3">
    <name type="scientific">Portunus trituberculatus</name>
    <name type="common">Swimming crab</name>
    <name type="synonym">Neptunus trituberculatus</name>
    <dbReference type="NCBI Taxonomy" id="210409"/>
    <lineage>
        <taxon>Eukaryota</taxon>
        <taxon>Metazoa</taxon>
        <taxon>Ecdysozoa</taxon>
        <taxon>Arthropoda</taxon>
        <taxon>Crustacea</taxon>
        <taxon>Multicrustacea</taxon>
        <taxon>Malacostraca</taxon>
        <taxon>Eumalacostraca</taxon>
        <taxon>Eucarida</taxon>
        <taxon>Decapoda</taxon>
        <taxon>Pleocyemata</taxon>
        <taxon>Brachyura</taxon>
        <taxon>Eubrachyura</taxon>
        <taxon>Portunoidea</taxon>
        <taxon>Portunidae</taxon>
        <taxon>Portuninae</taxon>
        <taxon>Portunus</taxon>
    </lineage>
</organism>
<accession>A0A5B7HY11</accession>
<dbReference type="EMBL" id="VSRR010037016">
    <property type="protein sequence ID" value="MPC73558.1"/>
    <property type="molecule type" value="Genomic_DNA"/>
</dbReference>
<sequence>MTTQNPASVSPLGRDQKSPQVGLPLVDDPKCLDIFLNFFFINFSNIRGLTSNFQSVEYHLSST</sequence>
<dbReference type="Proteomes" id="UP000324222">
    <property type="component" value="Unassembled WGS sequence"/>
</dbReference>
<name>A0A5B7HY11_PORTR</name>
<protein>
    <submittedName>
        <fullName evidence="2">Uncharacterized protein</fullName>
    </submittedName>
</protein>
<keyword evidence="3" id="KW-1185">Reference proteome</keyword>